<accession>A0A154PCG7</accession>
<keyword evidence="3" id="KW-1185">Reference proteome</keyword>
<organism evidence="2 3">
    <name type="scientific">Dufourea novaeangliae</name>
    <name type="common">Sweat bee</name>
    <dbReference type="NCBI Taxonomy" id="178035"/>
    <lineage>
        <taxon>Eukaryota</taxon>
        <taxon>Metazoa</taxon>
        <taxon>Ecdysozoa</taxon>
        <taxon>Arthropoda</taxon>
        <taxon>Hexapoda</taxon>
        <taxon>Insecta</taxon>
        <taxon>Pterygota</taxon>
        <taxon>Neoptera</taxon>
        <taxon>Endopterygota</taxon>
        <taxon>Hymenoptera</taxon>
        <taxon>Apocrita</taxon>
        <taxon>Aculeata</taxon>
        <taxon>Apoidea</taxon>
        <taxon>Anthophila</taxon>
        <taxon>Halictidae</taxon>
        <taxon>Rophitinae</taxon>
        <taxon>Dufourea</taxon>
    </lineage>
</organism>
<dbReference type="SUPFAM" id="SSF56672">
    <property type="entry name" value="DNA/RNA polymerases"/>
    <property type="match status" value="1"/>
</dbReference>
<gene>
    <name evidence="2" type="ORF">WN55_01194</name>
</gene>
<evidence type="ECO:0000313" key="3">
    <source>
        <dbReference type="Proteomes" id="UP000076502"/>
    </source>
</evidence>
<dbReference type="GO" id="GO:0071897">
    <property type="term" value="P:DNA biosynthetic process"/>
    <property type="evidence" value="ECO:0007669"/>
    <property type="project" value="UniProtKB-ARBA"/>
</dbReference>
<dbReference type="AlphaFoldDB" id="A0A154PCG7"/>
<dbReference type="Proteomes" id="UP000076502">
    <property type="component" value="Unassembled WGS sequence"/>
</dbReference>
<dbReference type="InterPro" id="IPR043502">
    <property type="entry name" value="DNA/RNA_pol_sf"/>
</dbReference>
<evidence type="ECO:0000313" key="2">
    <source>
        <dbReference type="EMBL" id="KZC09619.1"/>
    </source>
</evidence>
<name>A0A154PCG7_DUFNO</name>
<evidence type="ECO:0000259" key="1">
    <source>
        <dbReference type="Pfam" id="PF17919"/>
    </source>
</evidence>
<dbReference type="Pfam" id="PF17919">
    <property type="entry name" value="RT_RNaseH_2"/>
    <property type="match status" value="1"/>
</dbReference>
<protein>
    <recommendedName>
        <fullName evidence="1">Reverse transcriptase/retrotransposon-derived protein RNase H-like domain-containing protein</fullName>
    </recommendedName>
</protein>
<reference evidence="2 3" key="1">
    <citation type="submission" date="2015-07" db="EMBL/GenBank/DDBJ databases">
        <title>The genome of Dufourea novaeangliae.</title>
        <authorList>
            <person name="Pan H."/>
            <person name="Kapheim K."/>
        </authorList>
    </citation>
    <scope>NUCLEOTIDE SEQUENCE [LARGE SCALE GENOMIC DNA]</scope>
    <source>
        <strain evidence="2">0120121106</strain>
        <tissue evidence="2">Whole body</tissue>
    </source>
</reference>
<sequence>MDVRFQFGQCEENAFHRLKLALIEKPVLRLYNPKAETELHTDASMHGYGAILLQKNSESDLFHPIYNISRAVPRLLQNQNTVVMN</sequence>
<dbReference type="EMBL" id="KQ434873">
    <property type="protein sequence ID" value="KZC09619.1"/>
    <property type="molecule type" value="Genomic_DNA"/>
</dbReference>
<proteinExistence type="predicted"/>
<dbReference type="PANTHER" id="PTHR34072">
    <property type="entry name" value="ENZYMATIC POLYPROTEIN-RELATED"/>
    <property type="match status" value="1"/>
</dbReference>
<dbReference type="InterPro" id="IPR041577">
    <property type="entry name" value="RT_RNaseH_2"/>
</dbReference>
<dbReference type="STRING" id="178035.A0A154PCG7"/>
<dbReference type="PANTHER" id="PTHR34072:SF52">
    <property type="entry name" value="RIBONUCLEASE H"/>
    <property type="match status" value="1"/>
</dbReference>
<feature type="domain" description="Reverse transcriptase/retrotransposon-derived protein RNase H-like" evidence="1">
    <location>
        <begin position="9"/>
        <end position="79"/>
    </location>
</feature>